<protein>
    <recommendedName>
        <fullName evidence="3">XRE family transcriptional regulator</fullName>
    </recommendedName>
</protein>
<sequence length="1078" mass="121172">MNLVSSRRHNERETLLSKLRDGDAVVPVQADDRSEAVAFVVATLIQADALDILDRTLVATSGNARIPASSNRLIVVADLTEGEELDFGDRRNVTIVRPYPKGRLDVREALLLSHVPSSTFRSELEAMGLPQDEAENIALKTGHSVPVLRRQLSNDPDVRRPIWARDRPSARLLLPFALAGSWAEGGNTDEAVIQLLGNLEDGDIKQVRDDLLALEDAPIARYGSVNIVVSQLDALFAVGQYVERADLDRFFELVPELLGDRDPALDLPQDQWWMANVLGHERSYSGALLSGIGDTLCILSIYGNGLCGDRLGINVAHRAEQVVRALMHNANEERWLTIRGQLRTLAEASPTAFLDCLEHELRRPVPAISAIMGTVGGGISGECLRTELLWALELLAWQPAFFARVAEIVFDLRALEVQDNWSNSPQSTARSLFLAWLPATALGAADRMRVLRDLSTRFRGPVIDICISLLPRGGPGFASRTARPQWLEILEQVPEPNDAEVLEVAIESSNLMLDLVPCDRNELESFIEVATRLHPDDLERLVNEVERWAGDASDDDKAELRHILRRRETMRAYDEEEGAEQLIAALRQMEEALEPQDPTARHRWLFENGYVEWRALEGEEAEGRLTWQQRETLVEEHRRAALTEIRDQLGDDAVLPFALSVNQPDIVARLLVSPDTPPDSVANWIETILGEEANEASNAFLRQLLWNAGLIDLPTICNDLEARAVLQDEGTKKRFAEHLPCRTCGWEAAEALGDDVASAYWSSVSIHIRDDTEPNDAEYAIRRLLEVNRPRSAFSAVAYTPERLPVDQWTHILQAVAYGEEPDGPFPDSYRLNGVFQRLDAAGQMSDEQIANLELPFVPMLCNHGHRNHERTLAVHRELARDPEFFVQLLQWQYARRDGSDEPAHAEFTQERRELLARLAYHALRGWNEVPGCDADGAIDGNTFNQWADTALRLAAEVDRKEVAEIHFSGLIARFARQRSWGDWLPDSILDFMNRPENTELRNRFKMGVSNARGVTSRGPYDGGEQERHLALRYRELSTRYGNSHPRVSTMLISIAEDYERDASRHDDQAAVGERWRP</sequence>
<gene>
    <name evidence="1" type="ORF">OIHEL45_03175</name>
</gene>
<comment type="caution">
    <text evidence="1">The sequence shown here is derived from an EMBL/GenBank/DDBJ whole genome shotgun (WGS) entry which is preliminary data.</text>
</comment>
<dbReference type="EMBL" id="ABID01000001">
    <property type="protein sequence ID" value="EDQ05779.1"/>
    <property type="molecule type" value="Genomic_DNA"/>
</dbReference>
<accession>A0ABP2DBS8</accession>
<organism evidence="1 2">
    <name type="scientific">Sulfitobacter indolifex HEL-45</name>
    <dbReference type="NCBI Taxonomy" id="391624"/>
    <lineage>
        <taxon>Bacteria</taxon>
        <taxon>Pseudomonadati</taxon>
        <taxon>Pseudomonadota</taxon>
        <taxon>Alphaproteobacteria</taxon>
        <taxon>Rhodobacterales</taxon>
        <taxon>Roseobacteraceae</taxon>
        <taxon>Sulfitobacter</taxon>
    </lineage>
</organism>
<evidence type="ECO:0008006" key="3">
    <source>
        <dbReference type="Google" id="ProtNLM"/>
    </source>
</evidence>
<evidence type="ECO:0000313" key="1">
    <source>
        <dbReference type="EMBL" id="EDQ05779.1"/>
    </source>
</evidence>
<evidence type="ECO:0000313" key="2">
    <source>
        <dbReference type="Proteomes" id="UP000003257"/>
    </source>
</evidence>
<keyword evidence="2" id="KW-1185">Reference proteome</keyword>
<reference evidence="1 2" key="1">
    <citation type="submission" date="2007-11" db="EMBL/GenBank/DDBJ databases">
        <authorList>
            <person name="Wagner-Dobler I."/>
            <person name="Ferriera S."/>
            <person name="Johnson J."/>
            <person name="Kravitz S."/>
            <person name="Beeson K."/>
            <person name="Sutton G."/>
            <person name="Rogers Y.-H."/>
            <person name="Friedman R."/>
            <person name="Frazier M."/>
            <person name="Venter J.C."/>
        </authorList>
    </citation>
    <scope>NUCLEOTIDE SEQUENCE [LARGE SCALE GENOMIC DNA]</scope>
    <source>
        <strain evidence="1 2">HEL-45</strain>
    </source>
</reference>
<name>A0ABP2DBS8_9RHOB</name>
<proteinExistence type="predicted"/>
<dbReference type="Proteomes" id="UP000003257">
    <property type="component" value="Unassembled WGS sequence"/>
</dbReference>